<dbReference type="AlphaFoldDB" id="A0A8H6CBW7"/>
<evidence type="ECO:0000256" key="4">
    <source>
        <dbReference type="PROSITE-ProRule" id="PRU00175"/>
    </source>
</evidence>
<evidence type="ECO:0000256" key="2">
    <source>
        <dbReference type="ARBA" id="ARBA00022771"/>
    </source>
</evidence>
<dbReference type="GO" id="GO:0016567">
    <property type="term" value="P:protein ubiquitination"/>
    <property type="evidence" value="ECO:0007669"/>
    <property type="project" value="TreeGrafter"/>
</dbReference>
<gene>
    <name evidence="6" type="ORF">HO133_003156</name>
</gene>
<dbReference type="Gene3D" id="3.30.40.10">
    <property type="entry name" value="Zinc/RING finger domain, C3HC4 (zinc finger)"/>
    <property type="match status" value="1"/>
</dbReference>
<evidence type="ECO:0000259" key="5">
    <source>
        <dbReference type="PROSITE" id="PS50089"/>
    </source>
</evidence>
<dbReference type="Proteomes" id="UP000593566">
    <property type="component" value="Unassembled WGS sequence"/>
</dbReference>
<dbReference type="RefSeq" id="XP_037150158.1">
    <property type="nucleotide sequence ID" value="XM_037294080.1"/>
</dbReference>
<dbReference type="PANTHER" id="PTHR15710:SF243">
    <property type="entry name" value="E3 UBIQUITIN-PROTEIN LIGASE PRAJA-2 ISOFORM X1"/>
    <property type="match status" value="1"/>
</dbReference>
<sequence length="288" mass="32470">MERNSRGESPRPRPISVIHRDIEQAIAELEMSSEEHDLEMAEIHRAIDRLDAEIALLSRDGDDLYYPDNSSLLDLITPSLPTGESSGDNVSTQAGTNFVDQLPGMNLKDLPKDSSCNICMDPFSSTEDPELPVRLPCGHVIGRNCISKWLATSNSCPLCRRVFFEPEVRNPPLTETELRAMLQTTRPATETDLDERLVLASLSMQDVESFGRELNEITRQQIAMERRLASFEAQSTPLTPGSEMQLRELMADSVELHARLEDFRIRHRELIESHGIQLPRVGRFFSGL</sequence>
<reference evidence="6 7" key="1">
    <citation type="journal article" date="2020" name="Genomics">
        <title>Complete, high-quality genomes from long-read metagenomic sequencing of two wolf lichen thalli reveals enigmatic genome architecture.</title>
        <authorList>
            <person name="McKenzie S.K."/>
            <person name="Walston R.F."/>
            <person name="Allen J.L."/>
        </authorList>
    </citation>
    <scope>NUCLEOTIDE SEQUENCE [LARGE SCALE GENOMIC DNA]</scope>
    <source>
        <strain evidence="6">WasteWater1</strain>
    </source>
</reference>
<feature type="domain" description="RING-type" evidence="5">
    <location>
        <begin position="116"/>
        <end position="160"/>
    </location>
</feature>
<dbReference type="Pfam" id="PF13639">
    <property type="entry name" value="zf-RING_2"/>
    <property type="match status" value="1"/>
</dbReference>
<keyword evidence="7" id="KW-1185">Reference proteome</keyword>
<dbReference type="GO" id="GO:0061630">
    <property type="term" value="F:ubiquitin protein ligase activity"/>
    <property type="evidence" value="ECO:0007669"/>
    <property type="project" value="TreeGrafter"/>
</dbReference>
<dbReference type="EMBL" id="JACCJB010000016">
    <property type="protein sequence ID" value="KAF6220723.1"/>
    <property type="molecule type" value="Genomic_DNA"/>
</dbReference>
<dbReference type="GeneID" id="59331568"/>
<evidence type="ECO:0000256" key="3">
    <source>
        <dbReference type="ARBA" id="ARBA00022833"/>
    </source>
</evidence>
<organism evidence="6 7">
    <name type="scientific">Letharia lupina</name>
    <dbReference type="NCBI Taxonomy" id="560253"/>
    <lineage>
        <taxon>Eukaryota</taxon>
        <taxon>Fungi</taxon>
        <taxon>Dikarya</taxon>
        <taxon>Ascomycota</taxon>
        <taxon>Pezizomycotina</taxon>
        <taxon>Lecanoromycetes</taxon>
        <taxon>OSLEUM clade</taxon>
        <taxon>Lecanoromycetidae</taxon>
        <taxon>Lecanorales</taxon>
        <taxon>Lecanorineae</taxon>
        <taxon>Parmeliaceae</taxon>
        <taxon>Letharia</taxon>
    </lineage>
</organism>
<comment type="caution">
    <text evidence="6">The sequence shown here is derived from an EMBL/GenBank/DDBJ whole genome shotgun (WGS) entry which is preliminary data.</text>
</comment>
<dbReference type="PROSITE" id="PS50089">
    <property type="entry name" value="ZF_RING_2"/>
    <property type="match status" value="1"/>
</dbReference>
<keyword evidence="1" id="KW-0479">Metal-binding</keyword>
<name>A0A8H6CBW7_9LECA</name>
<dbReference type="InterPro" id="IPR013083">
    <property type="entry name" value="Znf_RING/FYVE/PHD"/>
</dbReference>
<dbReference type="PANTHER" id="PTHR15710">
    <property type="entry name" value="E3 UBIQUITIN-PROTEIN LIGASE PRAJA"/>
    <property type="match status" value="1"/>
</dbReference>
<dbReference type="InterPro" id="IPR001841">
    <property type="entry name" value="Znf_RING"/>
</dbReference>
<dbReference type="SMART" id="SM00744">
    <property type="entry name" value="RINGv"/>
    <property type="match status" value="1"/>
</dbReference>
<dbReference type="SUPFAM" id="SSF57850">
    <property type="entry name" value="RING/U-box"/>
    <property type="match status" value="1"/>
</dbReference>
<dbReference type="GO" id="GO:0005737">
    <property type="term" value="C:cytoplasm"/>
    <property type="evidence" value="ECO:0007669"/>
    <property type="project" value="TreeGrafter"/>
</dbReference>
<evidence type="ECO:0000313" key="7">
    <source>
        <dbReference type="Proteomes" id="UP000593566"/>
    </source>
</evidence>
<dbReference type="InterPro" id="IPR011016">
    <property type="entry name" value="Znf_RING-CH"/>
</dbReference>
<evidence type="ECO:0000313" key="6">
    <source>
        <dbReference type="EMBL" id="KAF6220723.1"/>
    </source>
</evidence>
<dbReference type="GO" id="GO:0008270">
    <property type="term" value="F:zinc ion binding"/>
    <property type="evidence" value="ECO:0007669"/>
    <property type="project" value="UniProtKB-KW"/>
</dbReference>
<evidence type="ECO:0000256" key="1">
    <source>
        <dbReference type="ARBA" id="ARBA00022723"/>
    </source>
</evidence>
<proteinExistence type="predicted"/>
<keyword evidence="3" id="KW-0862">Zinc</keyword>
<dbReference type="SMART" id="SM00184">
    <property type="entry name" value="RING"/>
    <property type="match status" value="1"/>
</dbReference>
<keyword evidence="2 4" id="KW-0863">Zinc-finger</keyword>
<accession>A0A8H6CBW7</accession>
<protein>
    <recommendedName>
        <fullName evidence="5">RING-type domain-containing protein</fullName>
    </recommendedName>
</protein>